<dbReference type="WBParaSite" id="TMUE_0000001175.1">
    <property type="protein sequence ID" value="TMUE_0000001175.1"/>
    <property type="gene ID" value="WBGene00297085"/>
</dbReference>
<dbReference type="AlphaFoldDB" id="A0A5S6Q1Q4"/>
<name>A0A5S6Q1Q4_TRIMR</name>
<dbReference type="Proteomes" id="UP000046395">
    <property type="component" value="Unassembled WGS sequence"/>
</dbReference>
<accession>A0A5S6Q1Q4</accession>
<reference evidence="3" key="1">
    <citation type="submission" date="2019-12" db="UniProtKB">
        <authorList>
            <consortium name="WormBaseParasite"/>
        </authorList>
    </citation>
    <scope>IDENTIFICATION</scope>
</reference>
<evidence type="ECO:0000259" key="1">
    <source>
        <dbReference type="Pfam" id="PF26215"/>
    </source>
</evidence>
<protein>
    <submittedName>
        <fullName evidence="3">GIY-YIG domain-containing protein</fullName>
    </submittedName>
</protein>
<organism evidence="2 3">
    <name type="scientific">Trichuris muris</name>
    <name type="common">Mouse whipworm</name>
    <dbReference type="NCBI Taxonomy" id="70415"/>
    <lineage>
        <taxon>Eukaryota</taxon>
        <taxon>Metazoa</taxon>
        <taxon>Ecdysozoa</taxon>
        <taxon>Nematoda</taxon>
        <taxon>Enoplea</taxon>
        <taxon>Dorylaimia</taxon>
        <taxon>Trichinellida</taxon>
        <taxon>Trichuridae</taxon>
        <taxon>Trichuris</taxon>
    </lineage>
</organism>
<dbReference type="Pfam" id="PF26215">
    <property type="entry name" value="HTH_animal"/>
    <property type="match status" value="1"/>
</dbReference>
<keyword evidence="2" id="KW-1185">Reference proteome</keyword>
<dbReference type="PANTHER" id="PTHR21301:SF10">
    <property type="entry name" value="REVERSE TRANSCRIPTASE DOMAIN-CONTAINING PROTEIN"/>
    <property type="match status" value="1"/>
</dbReference>
<evidence type="ECO:0000313" key="2">
    <source>
        <dbReference type="Proteomes" id="UP000046395"/>
    </source>
</evidence>
<dbReference type="PANTHER" id="PTHR21301">
    <property type="entry name" value="REVERSE TRANSCRIPTASE"/>
    <property type="match status" value="1"/>
</dbReference>
<sequence length="504" mass="57858">MVDRAINLCDDETLKEEINHIKKTLLQNDYPKRFIDDTIKERIRKRKNNDIRRNKGRETKKKTICIPYYPGIGEQIRKIAKNFGYTIAFKSLKDLRSILRSDKVKIPTDKKPGVVYAINCGCGARYFGETGHTGLHRLKEHQMALTRYRNAEKRLRGETVISRGRPQERDPATIMKEAVNTSAWVEHSVDCPLAENRFNFSILNREDNYRIRKIKEAFFIRHNESKYHEHDSLLKNIVKETLTDEERKATGVEYEKANRVTTSGRIDVTRSPFISKLVLFKQNLGHGHLYHFPNLNRLRDNGEINDDDMLLYCNHMTMLHTDMCERYADILSMRLPAWILDPFSSVDGADVFLQEELIELQANDELKPKLKNRYCEFNGPLSLDDAAGDASEVTADKDSSHCNLSIELGESDSASTSSEAGASSDDAIVCNGTVLANESEMDIVEGESREADLAKFENVFKEILACTVHNDDSAVEDVVADKWPYETVFDNIRKKKAWRQSFRH</sequence>
<feature type="domain" description="Helix-turn-helix" evidence="1">
    <location>
        <begin position="1"/>
        <end position="40"/>
    </location>
</feature>
<evidence type="ECO:0000313" key="3">
    <source>
        <dbReference type="WBParaSite" id="TMUE_0000001175.1"/>
    </source>
</evidence>
<dbReference type="InterPro" id="IPR058912">
    <property type="entry name" value="HTH_animal"/>
</dbReference>
<proteinExistence type="predicted"/>